<evidence type="ECO:0000313" key="2">
    <source>
        <dbReference type="EMBL" id="GEL95965.1"/>
    </source>
</evidence>
<comment type="caution">
    <text evidence="2">The sequence shown here is derived from an EMBL/GenBank/DDBJ whole genome shotgun (WGS) entry which is preliminary data.</text>
</comment>
<accession>A0A511JDA9</accession>
<proteinExistence type="predicted"/>
<feature type="transmembrane region" description="Helical" evidence="1">
    <location>
        <begin position="226"/>
        <end position="245"/>
    </location>
</feature>
<organism evidence="2 3">
    <name type="scientific">Cellulomonas composti</name>
    <dbReference type="NCBI Taxonomy" id="266130"/>
    <lineage>
        <taxon>Bacteria</taxon>
        <taxon>Bacillati</taxon>
        <taxon>Actinomycetota</taxon>
        <taxon>Actinomycetes</taxon>
        <taxon>Micrococcales</taxon>
        <taxon>Cellulomonadaceae</taxon>
        <taxon>Cellulomonas</taxon>
    </lineage>
</organism>
<dbReference type="RefSeq" id="WP_146843601.1">
    <property type="nucleotide sequence ID" value="NZ_BJWG01000013.1"/>
</dbReference>
<reference evidence="2 3" key="1">
    <citation type="submission" date="2019-07" db="EMBL/GenBank/DDBJ databases">
        <title>Whole genome shotgun sequence of Cellulomonas composti NBRC 100758.</title>
        <authorList>
            <person name="Hosoyama A."/>
            <person name="Uohara A."/>
            <person name="Ohji S."/>
            <person name="Ichikawa N."/>
        </authorList>
    </citation>
    <scope>NUCLEOTIDE SEQUENCE [LARGE SCALE GENOMIC DNA]</scope>
    <source>
        <strain evidence="2 3">NBRC 100758</strain>
    </source>
</reference>
<feature type="transmembrane region" description="Helical" evidence="1">
    <location>
        <begin position="48"/>
        <end position="65"/>
    </location>
</feature>
<feature type="transmembrane region" description="Helical" evidence="1">
    <location>
        <begin position="131"/>
        <end position="152"/>
    </location>
</feature>
<name>A0A511JDA9_9CELL</name>
<dbReference type="EMBL" id="BJWG01000013">
    <property type="protein sequence ID" value="GEL95965.1"/>
    <property type="molecule type" value="Genomic_DNA"/>
</dbReference>
<evidence type="ECO:0000313" key="3">
    <source>
        <dbReference type="Proteomes" id="UP000321720"/>
    </source>
</evidence>
<protein>
    <submittedName>
        <fullName evidence="2">Uncharacterized protein</fullName>
    </submittedName>
</protein>
<gene>
    <name evidence="2" type="ORF">CCO02nite_26230</name>
</gene>
<dbReference type="OrthoDB" id="4476244at2"/>
<keyword evidence="1" id="KW-0472">Membrane</keyword>
<keyword evidence="1" id="KW-0812">Transmembrane</keyword>
<feature type="transmembrane region" description="Helical" evidence="1">
    <location>
        <begin position="204"/>
        <end position="220"/>
    </location>
</feature>
<sequence>MSMLDVEPPTAGRWVQPFADLVAPAPAGDWFRRAADLRMLVYDRIRQFMSRLALAALVVGVVAALPSTAAWAWWLLTVPAALQGGLEIYLEHGSARKAEDAGPAADARERGRGLRARLLEWRRRVYERTPLFLTGVLGAVAIIGSAFAVAFGTRADDGTGWLKVVSYAGVVLYANSGASGPLLESTAYSELADRSGRWMGRLRPAAWLILGLLAAFVVWWSDLCGFWPPGALPYAFLVCGLGYALGLRIREHDRAVAASGLVAAARRAEVMAHLGREFHDVTQIMSVGVVSLRESPRLTAAELIELEALYRDLEDLHQSSRDGFSEETSVLPDVRTVVRRICQSEAIRPVLAIDLPETNDRDFDPSRVVRTENARFAKQLIRTLTLNAVRAYVEADAPERPLRVEARLEGGDVYVAVTDALPLVPRQTWLTSGGILRNFRHEIERRGGSLRQVPLDGGGKTIEARWRNELRPLLESRSEVV</sequence>
<keyword evidence="1" id="KW-1133">Transmembrane helix</keyword>
<evidence type="ECO:0000256" key="1">
    <source>
        <dbReference type="SAM" id="Phobius"/>
    </source>
</evidence>
<dbReference type="Proteomes" id="UP000321720">
    <property type="component" value="Unassembled WGS sequence"/>
</dbReference>
<keyword evidence="3" id="KW-1185">Reference proteome</keyword>
<dbReference type="AlphaFoldDB" id="A0A511JDA9"/>